<dbReference type="InterPro" id="IPR032333">
    <property type="entry name" value="DUF4857"/>
</dbReference>
<keyword evidence="1" id="KW-0472">Membrane</keyword>
<dbReference type="AlphaFoldDB" id="A0A7V5PRI4"/>
<organism evidence="2">
    <name type="scientific">Caldithrix abyssi</name>
    <dbReference type="NCBI Taxonomy" id="187145"/>
    <lineage>
        <taxon>Bacteria</taxon>
        <taxon>Pseudomonadati</taxon>
        <taxon>Calditrichota</taxon>
        <taxon>Calditrichia</taxon>
        <taxon>Calditrichales</taxon>
        <taxon>Calditrichaceae</taxon>
        <taxon>Caldithrix</taxon>
    </lineage>
</organism>
<comment type="caution">
    <text evidence="2">The sequence shown here is derived from an EMBL/GenBank/DDBJ whole genome shotgun (WGS) entry which is preliminary data.</text>
</comment>
<dbReference type="Pfam" id="PF16149">
    <property type="entry name" value="DUF4857"/>
    <property type="match status" value="1"/>
</dbReference>
<evidence type="ECO:0000256" key="1">
    <source>
        <dbReference type="SAM" id="Phobius"/>
    </source>
</evidence>
<feature type="transmembrane region" description="Helical" evidence="1">
    <location>
        <begin position="384"/>
        <end position="405"/>
    </location>
</feature>
<accession>A0A7V5PRI4</accession>
<gene>
    <name evidence="2" type="ORF">ENJ89_11925</name>
</gene>
<dbReference type="EMBL" id="DROD01000752">
    <property type="protein sequence ID" value="HHJ53896.1"/>
    <property type="molecule type" value="Genomic_DNA"/>
</dbReference>
<keyword evidence="1" id="KW-0812">Transmembrane</keyword>
<protein>
    <submittedName>
        <fullName evidence="2">DUF4857 domain-containing protein</fullName>
    </submittedName>
</protein>
<evidence type="ECO:0000313" key="2">
    <source>
        <dbReference type="EMBL" id="HHJ53896.1"/>
    </source>
</evidence>
<dbReference type="Proteomes" id="UP000886124">
    <property type="component" value="Unassembled WGS sequence"/>
</dbReference>
<proteinExistence type="predicted"/>
<name>A0A7V5PRI4_CALAY</name>
<feature type="transmembrane region" description="Helical" evidence="1">
    <location>
        <begin position="7"/>
        <end position="27"/>
    </location>
</feature>
<feature type="transmembrane region" description="Helical" evidence="1">
    <location>
        <begin position="355"/>
        <end position="375"/>
    </location>
</feature>
<keyword evidence="1" id="KW-1133">Transmembrane helix</keyword>
<reference evidence="2" key="1">
    <citation type="journal article" date="2020" name="mSystems">
        <title>Genome- and Community-Level Interaction Insights into Carbon Utilization and Element Cycling Functions of Hydrothermarchaeota in Hydrothermal Sediment.</title>
        <authorList>
            <person name="Zhou Z."/>
            <person name="Liu Y."/>
            <person name="Xu W."/>
            <person name="Pan J."/>
            <person name="Luo Z.H."/>
            <person name="Li M."/>
        </authorList>
    </citation>
    <scope>NUCLEOTIDE SEQUENCE [LARGE SCALE GENOMIC DNA]</scope>
    <source>
        <strain evidence="2">HyVt-527</strain>
    </source>
</reference>
<sequence>MMTRVSRIFLIILTIFVGAIYLPKYYWVAFEKRIAAPIVYYSPVIERFVIGHFTTNGYYYSDETGKRYTHNEMDRILPLLNYRILAARGRMPDSLLHVKIDVNQVRKNNLILNIRPKDIFYPEIPLFPLFESKPPRLRLKLPQEFFRITHRMEFIDSRTNQIDREMSEKYTRALKEVGFHFPAQSIFGNPTTRKPFDVGYFVVDADGEFFHIRRIRNIPRCDRVTLPEGIRVKWMGVYEKELKEFYGVVISEDNQVFLLMFNQYYFQKLPISDYDPKTCSLRLMGTLFYRWVSVTSNGYQKTYLMDRNYRLLKTYEESWKEKYQTTAGVVSKYLFPFEISLQDKTKYVTIHFTDYRFRSLIFNGILALIVFILIIRGRKLRFRAWVDIFLVLVTGLFGFIGVLLLEHPLD</sequence>